<dbReference type="GO" id="GO:0055085">
    <property type="term" value="P:transmembrane transport"/>
    <property type="evidence" value="ECO:0007669"/>
    <property type="project" value="InterPro"/>
</dbReference>
<keyword evidence="3" id="KW-1003">Cell membrane</keyword>
<feature type="transmembrane region" description="Helical" evidence="7">
    <location>
        <begin position="393"/>
        <end position="418"/>
    </location>
</feature>
<evidence type="ECO:0000256" key="7">
    <source>
        <dbReference type="RuleBase" id="RU363032"/>
    </source>
</evidence>
<evidence type="ECO:0000313" key="9">
    <source>
        <dbReference type="EMBL" id="MBA5776269.1"/>
    </source>
</evidence>
<evidence type="ECO:0000313" key="10">
    <source>
        <dbReference type="Proteomes" id="UP000541109"/>
    </source>
</evidence>
<accession>A0A839AC58</accession>
<sequence>MLKLAPSLTLLLLIGPVAAGLAGTILPAFGYFPALGGDRLSLSAFASLLATPGLWTSARLSLTVGLGATAGALAITVFFAAAAEGTPFFRRMRRLLSPLLSIPHAAAAFGLAFLVAPSGWIFRAVSPWATGFGQPPDLLIVHDPSGLAMMFGLMAKEVPFLFLMILAALPQTESTRSRRLAVSFGYRPVTAWLKVVLPRLYPQIRLPVFAVLTYATSVVDVALILGPTTPAPLAVRLTHWMNDPDLSLRFVASAGAIFQLGLSAAAILCWLALERVIIIAGRTWTVSGRRTHADQFAAMVAKSAMTIAALALALGLVVVALWSVAGSWRFPDALPASLTLKTWLRHLPDAATAVGTTVFIGLPVALVATGLALACLEGESRKVTVVSPRMLALLYLPLLVPQVAFLFGLQVLLLWVGLEDTPGAVAAAHLTFVIPYVFLALTEAWRSVDPRYGDVATALGARPDRVFWRVRLPMALRPVMTALALGFAVSVAQYLPTFLVGGGRVETVTTEAVALASGGDRRLVGVFAVLQMTLPFFGFLIAGAVTSLAFRSRRDLKISH</sequence>
<feature type="transmembrane region" description="Helical" evidence="7">
    <location>
        <begin position="307"/>
        <end position="330"/>
    </location>
</feature>
<gene>
    <name evidence="9" type="ORF">H2509_03925</name>
</gene>
<dbReference type="SUPFAM" id="SSF161098">
    <property type="entry name" value="MetI-like"/>
    <property type="match status" value="2"/>
</dbReference>
<feature type="transmembrane region" description="Helical" evidence="7">
    <location>
        <begin position="246"/>
        <end position="273"/>
    </location>
</feature>
<keyword evidence="6 7" id="KW-0472">Membrane</keyword>
<evidence type="ECO:0000256" key="6">
    <source>
        <dbReference type="ARBA" id="ARBA00023136"/>
    </source>
</evidence>
<feature type="transmembrane region" description="Helical" evidence="7">
    <location>
        <begin position="350"/>
        <end position="373"/>
    </location>
</feature>
<dbReference type="EMBL" id="JACFXV010000038">
    <property type="protein sequence ID" value="MBA5776269.1"/>
    <property type="molecule type" value="Genomic_DNA"/>
</dbReference>
<dbReference type="PROSITE" id="PS50928">
    <property type="entry name" value="ABC_TM1"/>
    <property type="match status" value="2"/>
</dbReference>
<dbReference type="Pfam" id="PF00528">
    <property type="entry name" value="BPD_transp_1"/>
    <property type="match status" value="1"/>
</dbReference>
<protein>
    <submittedName>
        <fullName evidence="9">ABC transporter permease subunit</fullName>
    </submittedName>
</protein>
<keyword evidence="10" id="KW-1185">Reference proteome</keyword>
<evidence type="ECO:0000256" key="5">
    <source>
        <dbReference type="ARBA" id="ARBA00022989"/>
    </source>
</evidence>
<dbReference type="InterPro" id="IPR000515">
    <property type="entry name" value="MetI-like"/>
</dbReference>
<proteinExistence type="inferred from homology"/>
<feature type="transmembrane region" description="Helical" evidence="7">
    <location>
        <begin position="475"/>
        <end position="495"/>
    </location>
</feature>
<feature type="transmembrane region" description="Helical" evidence="7">
    <location>
        <begin position="424"/>
        <end position="442"/>
    </location>
</feature>
<feature type="transmembrane region" description="Helical" evidence="7">
    <location>
        <begin position="147"/>
        <end position="169"/>
    </location>
</feature>
<dbReference type="Proteomes" id="UP000541109">
    <property type="component" value="Unassembled WGS sequence"/>
</dbReference>
<dbReference type="CDD" id="cd06261">
    <property type="entry name" value="TM_PBP2"/>
    <property type="match status" value="1"/>
</dbReference>
<evidence type="ECO:0000256" key="1">
    <source>
        <dbReference type="ARBA" id="ARBA00004651"/>
    </source>
</evidence>
<dbReference type="Gene3D" id="1.10.3720.10">
    <property type="entry name" value="MetI-like"/>
    <property type="match status" value="2"/>
</dbReference>
<keyword evidence="4 7" id="KW-0812">Transmembrane</keyword>
<dbReference type="AlphaFoldDB" id="A0A839AC58"/>
<organism evidence="9 10">
    <name type="scientific">Stappia albiluteola</name>
    <dbReference type="NCBI Taxonomy" id="2758565"/>
    <lineage>
        <taxon>Bacteria</taxon>
        <taxon>Pseudomonadati</taxon>
        <taxon>Pseudomonadota</taxon>
        <taxon>Alphaproteobacteria</taxon>
        <taxon>Hyphomicrobiales</taxon>
        <taxon>Stappiaceae</taxon>
        <taxon>Stappia</taxon>
    </lineage>
</organism>
<keyword evidence="5 7" id="KW-1133">Transmembrane helix</keyword>
<reference evidence="9 10" key="1">
    <citation type="submission" date="2020-07" db="EMBL/GenBank/DDBJ databases">
        <title>Stappia sp., F7233, whole genome shotgun sequencing project.</title>
        <authorList>
            <person name="Jiang S."/>
            <person name="Liu Z.W."/>
            <person name="Du Z.J."/>
        </authorList>
    </citation>
    <scope>NUCLEOTIDE SEQUENCE [LARGE SCALE GENOMIC DNA]</scope>
    <source>
        <strain evidence="9 10">F7233</strain>
    </source>
</reference>
<evidence type="ECO:0000259" key="8">
    <source>
        <dbReference type="PROSITE" id="PS50928"/>
    </source>
</evidence>
<name>A0A839AC58_9HYPH</name>
<comment type="similarity">
    <text evidence="7">Belongs to the binding-protein-dependent transport system permease family.</text>
</comment>
<dbReference type="RefSeq" id="WP_182162495.1">
    <property type="nucleotide sequence ID" value="NZ_JACFXV010000038.1"/>
</dbReference>
<dbReference type="GO" id="GO:0005886">
    <property type="term" value="C:plasma membrane"/>
    <property type="evidence" value="ECO:0007669"/>
    <property type="project" value="UniProtKB-SubCell"/>
</dbReference>
<feature type="domain" description="ABC transmembrane type-1" evidence="8">
    <location>
        <begin position="58"/>
        <end position="269"/>
    </location>
</feature>
<feature type="transmembrane region" description="Helical" evidence="7">
    <location>
        <begin position="62"/>
        <end position="83"/>
    </location>
</feature>
<comment type="caution">
    <text evidence="9">The sequence shown here is derived from an EMBL/GenBank/DDBJ whole genome shotgun (WGS) entry which is preliminary data.</text>
</comment>
<evidence type="ECO:0000256" key="4">
    <source>
        <dbReference type="ARBA" id="ARBA00022692"/>
    </source>
</evidence>
<keyword evidence="2 7" id="KW-0813">Transport</keyword>
<feature type="domain" description="ABC transmembrane type-1" evidence="8">
    <location>
        <begin position="354"/>
        <end position="542"/>
    </location>
</feature>
<dbReference type="PANTHER" id="PTHR30183:SF6">
    <property type="entry name" value="INNER MEMBRANE ABC TRANSPORTER PERMEASE PROTEIN YNJC"/>
    <property type="match status" value="1"/>
</dbReference>
<dbReference type="InterPro" id="IPR035906">
    <property type="entry name" value="MetI-like_sf"/>
</dbReference>
<evidence type="ECO:0000256" key="3">
    <source>
        <dbReference type="ARBA" id="ARBA00022475"/>
    </source>
</evidence>
<comment type="subcellular location">
    <subcellularLocation>
        <location evidence="1 7">Cell membrane</location>
        <topology evidence="1 7">Multi-pass membrane protein</topology>
    </subcellularLocation>
</comment>
<feature type="transmembrane region" description="Helical" evidence="7">
    <location>
        <begin position="95"/>
        <end position="116"/>
    </location>
</feature>
<dbReference type="PANTHER" id="PTHR30183">
    <property type="entry name" value="MOLYBDENUM TRANSPORT SYSTEM PERMEASE PROTEIN MODB"/>
    <property type="match status" value="1"/>
</dbReference>
<evidence type="ECO:0000256" key="2">
    <source>
        <dbReference type="ARBA" id="ARBA00022448"/>
    </source>
</evidence>
<feature type="transmembrane region" description="Helical" evidence="7">
    <location>
        <begin position="206"/>
        <end position="226"/>
    </location>
</feature>
<feature type="transmembrane region" description="Helical" evidence="7">
    <location>
        <begin position="523"/>
        <end position="550"/>
    </location>
</feature>